<organism evidence="2">
    <name type="scientific">Thrips palmi</name>
    <name type="common">Melon thrips</name>
    <dbReference type="NCBI Taxonomy" id="161013"/>
    <lineage>
        <taxon>Eukaryota</taxon>
        <taxon>Metazoa</taxon>
        <taxon>Ecdysozoa</taxon>
        <taxon>Arthropoda</taxon>
        <taxon>Hexapoda</taxon>
        <taxon>Insecta</taxon>
        <taxon>Pterygota</taxon>
        <taxon>Neoptera</taxon>
        <taxon>Paraneoptera</taxon>
        <taxon>Thysanoptera</taxon>
        <taxon>Terebrantia</taxon>
        <taxon>Thripoidea</taxon>
        <taxon>Thripidae</taxon>
        <taxon>Thrips</taxon>
    </lineage>
</organism>
<accession>A0A6P8ZHQ6</accession>
<dbReference type="OrthoDB" id="264520at2759"/>
<sequence length="242" mass="26970">MVAASGRLRDAQDEDQAAWERAQRSARRILPSTVCSVTLRRGVEGDLRWAGDVRPAEDAGARLLLSRMKLSGKLQLAGNRMPPYCEFWEERSNELETPQDFSARMEVGSRVRPGKDWRWTHRPEGPGTVTDSRMETKVVEWDGPRGLVSGTCCVGPGNMSIRPMSPAPMKSPIGAQEGEHFLDVGTSISRSNLQSMWDLLSNGSLAQVRFLVGLPFSAFPPWCQKVLEQVTPQLEGRRWPPL</sequence>
<protein>
    <submittedName>
        <fullName evidence="2">Uncharacterized protein LOC117640118 isoform X2</fullName>
    </submittedName>
</protein>
<dbReference type="Proteomes" id="UP000515158">
    <property type="component" value="Unplaced"/>
</dbReference>
<gene>
    <name evidence="2" type="primary">LOC117640118</name>
</gene>
<reference evidence="2" key="1">
    <citation type="submission" date="2025-08" db="UniProtKB">
        <authorList>
            <consortium name="RefSeq"/>
        </authorList>
    </citation>
    <scope>IDENTIFICATION</scope>
    <source>
        <tissue evidence="2">Total insect</tissue>
    </source>
</reference>
<keyword evidence="1" id="KW-1185">Reference proteome</keyword>
<dbReference type="RefSeq" id="XP_034232269.1">
    <property type="nucleotide sequence ID" value="XM_034376378.1"/>
</dbReference>
<evidence type="ECO:0000313" key="2">
    <source>
        <dbReference type="RefSeq" id="XP_034232269.1"/>
    </source>
</evidence>
<name>A0A6P8ZHQ6_THRPL</name>
<evidence type="ECO:0000313" key="1">
    <source>
        <dbReference type="Proteomes" id="UP000515158"/>
    </source>
</evidence>
<proteinExistence type="predicted"/>
<dbReference type="AlphaFoldDB" id="A0A6P8ZHQ6"/>
<dbReference type="GeneID" id="117640118"/>